<dbReference type="Proteomes" id="UP000521358">
    <property type="component" value="Unassembled WGS sequence"/>
</dbReference>
<evidence type="ECO:0000313" key="2">
    <source>
        <dbReference type="EMBL" id="NKC67112.1"/>
    </source>
</evidence>
<dbReference type="PANTHER" id="PTHR39173">
    <property type="entry name" value="ACETYLTRANSFERASE"/>
    <property type="match status" value="1"/>
</dbReference>
<sequence length="177" mass="20636">MEENLLLIKPTQQLEKELLAYLSEFKDNLDDLHGASSLEQFKDMKDWINHLYLYENRDTMPNKSFVPGHQYILIRQSDNKVLGMLHLRLELNDYLLNYGGHIGYSIAPSERKKGYGSIMLKEALHKARDFQLEKVLITCDDDNPGSYKVIENNQGIIENKIFDEATGKDVRRYWIAL</sequence>
<dbReference type="SUPFAM" id="SSF55729">
    <property type="entry name" value="Acyl-CoA N-acyltransferases (Nat)"/>
    <property type="match status" value="1"/>
</dbReference>
<dbReference type="OrthoDB" id="9797989at2"/>
<dbReference type="EMBL" id="NGJX01000001">
    <property type="protein sequence ID" value="RSU05713.1"/>
    <property type="molecule type" value="Genomic_DNA"/>
</dbReference>
<organism evidence="2 5">
    <name type="scientific">Vagococcus fluvialis</name>
    <dbReference type="NCBI Taxonomy" id="2738"/>
    <lineage>
        <taxon>Bacteria</taxon>
        <taxon>Bacillati</taxon>
        <taxon>Bacillota</taxon>
        <taxon>Bacilli</taxon>
        <taxon>Lactobacillales</taxon>
        <taxon>Enterococcaceae</taxon>
        <taxon>Vagococcus</taxon>
    </lineage>
</organism>
<gene>
    <name evidence="3" type="ORF">CBF32_01570</name>
    <name evidence="2" type="ORF">HED35_03310</name>
</gene>
<dbReference type="PROSITE" id="PS51186">
    <property type="entry name" value="GNAT"/>
    <property type="match status" value="1"/>
</dbReference>
<protein>
    <submittedName>
        <fullName evidence="2">GNAT family N-acetyltransferase</fullName>
    </submittedName>
</protein>
<accession>A0A369B330</accession>
<dbReference type="InterPro" id="IPR016181">
    <property type="entry name" value="Acyl_CoA_acyltransferase"/>
</dbReference>
<reference evidence="2 5" key="2">
    <citation type="submission" date="2020-03" db="EMBL/GenBank/DDBJ databases">
        <title>Bacterial samples isolated from urine from healthy bovine heifers (Gyr breed).</title>
        <authorList>
            <person name="Giannattasio-Ferraz S."/>
            <person name="Maskeri L."/>
            <person name="Penido A."/>
            <person name="Barbosa-Stancioli E.F."/>
            <person name="Putonti C."/>
        </authorList>
    </citation>
    <scope>NUCLEOTIDE SEQUENCE [LARGE SCALE GENOMIC DNA]</scope>
    <source>
        <strain evidence="2 5">UFMG-H7</strain>
    </source>
</reference>
<evidence type="ECO:0000313" key="4">
    <source>
        <dbReference type="Proteomes" id="UP000288197"/>
    </source>
</evidence>
<proteinExistence type="predicted"/>
<keyword evidence="4" id="KW-1185">Reference proteome</keyword>
<keyword evidence="2" id="KW-0808">Transferase</keyword>
<dbReference type="EMBL" id="JAAVMB010000002">
    <property type="protein sequence ID" value="NKC67112.1"/>
    <property type="molecule type" value="Genomic_DNA"/>
</dbReference>
<dbReference type="Pfam" id="PF00583">
    <property type="entry name" value="Acetyltransf_1"/>
    <property type="match status" value="1"/>
</dbReference>
<dbReference type="GO" id="GO:0016747">
    <property type="term" value="F:acyltransferase activity, transferring groups other than amino-acyl groups"/>
    <property type="evidence" value="ECO:0007669"/>
    <property type="project" value="InterPro"/>
</dbReference>
<name>A0A369B330_9ENTE</name>
<dbReference type="GeneID" id="63145398"/>
<dbReference type="Proteomes" id="UP000288197">
    <property type="component" value="Unassembled WGS sequence"/>
</dbReference>
<evidence type="ECO:0000259" key="1">
    <source>
        <dbReference type="PROSITE" id="PS51186"/>
    </source>
</evidence>
<evidence type="ECO:0000313" key="3">
    <source>
        <dbReference type="EMBL" id="RSU05713.1"/>
    </source>
</evidence>
<feature type="domain" description="N-acetyltransferase" evidence="1">
    <location>
        <begin position="30"/>
        <end position="177"/>
    </location>
</feature>
<dbReference type="Gene3D" id="3.40.630.30">
    <property type="match status" value="1"/>
</dbReference>
<dbReference type="RefSeq" id="WP_114288693.1">
    <property type="nucleotide sequence ID" value="NZ_CP122523.1"/>
</dbReference>
<dbReference type="PANTHER" id="PTHR39173:SF1">
    <property type="entry name" value="ACETYLTRANSFERASE"/>
    <property type="match status" value="1"/>
</dbReference>
<dbReference type="AlphaFoldDB" id="A0A369B330"/>
<comment type="caution">
    <text evidence="2">The sequence shown here is derived from an EMBL/GenBank/DDBJ whole genome shotgun (WGS) entry which is preliminary data.</text>
</comment>
<reference evidence="3 4" key="1">
    <citation type="submission" date="2017-05" db="EMBL/GenBank/DDBJ databases">
        <title>Vagococcus spp. assemblies.</title>
        <authorList>
            <person name="Gulvik C.A."/>
        </authorList>
    </citation>
    <scope>NUCLEOTIDE SEQUENCE [LARGE SCALE GENOMIC DNA]</scope>
    <source>
        <strain evidence="3 4">NCFB 2497</strain>
    </source>
</reference>
<evidence type="ECO:0000313" key="5">
    <source>
        <dbReference type="Proteomes" id="UP000521358"/>
    </source>
</evidence>
<dbReference type="InterPro" id="IPR000182">
    <property type="entry name" value="GNAT_dom"/>
</dbReference>